<evidence type="ECO:0000313" key="2">
    <source>
        <dbReference type="Proteomes" id="UP000289946"/>
    </source>
</evidence>
<accession>A0ABY0DMP9</accession>
<gene>
    <name evidence="1" type="ORF">EAS62_12075</name>
</gene>
<evidence type="ECO:0000313" key="1">
    <source>
        <dbReference type="EMBL" id="RXG96330.1"/>
    </source>
</evidence>
<sequence>MARLTGTKLESSAPSISMSTIVVLPAIVQEIKLEDVEYLIMKETGILGILSKTSAECKVA</sequence>
<dbReference type="Proteomes" id="UP000289946">
    <property type="component" value="Unassembled WGS sequence"/>
</dbReference>
<comment type="caution">
    <text evidence="1">The sequence shown here is derived from an EMBL/GenBank/DDBJ whole genome shotgun (WGS) entry which is preliminary data.</text>
</comment>
<organism evidence="1 2">
    <name type="scientific">Bradyrhizobium zhanjiangense</name>
    <dbReference type="NCBI Taxonomy" id="1325107"/>
    <lineage>
        <taxon>Bacteria</taxon>
        <taxon>Pseudomonadati</taxon>
        <taxon>Pseudomonadota</taxon>
        <taxon>Alphaproteobacteria</taxon>
        <taxon>Hyphomicrobiales</taxon>
        <taxon>Nitrobacteraceae</taxon>
        <taxon>Bradyrhizobium</taxon>
    </lineage>
</organism>
<reference evidence="1 2" key="1">
    <citation type="submission" date="2018-10" db="EMBL/GenBank/DDBJ databases">
        <title>Bradyrhizobium sp. nov., isolated from effective nodules of peanut in China.</title>
        <authorList>
            <person name="Li Y."/>
        </authorList>
    </citation>
    <scope>NUCLEOTIDE SEQUENCE [LARGE SCALE GENOMIC DNA]</scope>
    <source>
        <strain evidence="1 2">CCBAU 51781</strain>
    </source>
</reference>
<dbReference type="EMBL" id="RDRA01000006">
    <property type="protein sequence ID" value="RXG96330.1"/>
    <property type="molecule type" value="Genomic_DNA"/>
</dbReference>
<keyword evidence="2" id="KW-1185">Reference proteome</keyword>
<protein>
    <submittedName>
        <fullName evidence="1">Uncharacterized protein</fullName>
    </submittedName>
</protein>
<proteinExistence type="predicted"/>
<name>A0ABY0DMP9_9BRAD</name>